<name>A0A3E0GYA4_9PSEU</name>
<keyword evidence="2" id="KW-1185">Reference proteome</keyword>
<protein>
    <submittedName>
        <fullName evidence="1">Uncharacterized protein</fullName>
    </submittedName>
</protein>
<proteinExistence type="predicted"/>
<comment type="caution">
    <text evidence="1">The sequence shown here is derived from an EMBL/GenBank/DDBJ whole genome shotgun (WGS) entry which is preliminary data.</text>
</comment>
<reference evidence="1 2" key="1">
    <citation type="submission" date="2018-08" db="EMBL/GenBank/DDBJ databases">
        <title>Genomic Encyclopedia of Archaeal and Bacterial Type Strains, Phase II (KMG-II): from individual species to whole genera.</title>
        <authorList>
            <person name="Goeker M."/>
        </authorList>
    </citation>
    <scope>NUCLEOTIDE SEQUENCE [LARGE SCALE GENOMIC DNA]</scope>
    <source>
        <strain evidence="1 2">DSM 45791</strain>
    </source>
</reference>
<dbReference type="Proteomes" id="UP000256269">
    <property type="component" value="Unassembled WGS sequence"/>
</dbReference>
<accession>A0A3E0GYA4</accession>
<dbReference type="AlphaFoldDB" id="A0A3E0GYA4"/>
<evidence type="ECO:0000313" key="2">
    <source>
        <dbReference type="Proteomes" id="UP000256269"/>
    </source>
</evidence>
<evidence type="ECO:0000313" key="1">
    <source>
        <dbReference type="EMBL" id="REH35148.1"/>
    </source>
</evidence>
<organism evidence="1 2">
    <name type="scientific">Kutzneria buriramensis</name>
    <dbReference type="NCBI Taxonomy" id="1045776"/>
    <lineage>
        <taxon>Bacteria</taxon>
        <taxon>Bacillati</taxon>
        <taxon>Actinomycetota</taxon>
        <taxon>Actinomycetes</taxon>
        <taxon>Pseudonocardiales</taxon>
        <taxon>Pseudonocardiaceae</taxon>
        <taxon>Kutzneria</taxon>
    </lineage>
</organism>
<dbReference type="EMBL" id="QUNO01000018">
    <property type="protein sequence ID" value="REH35148.1"/>
    <property type="molecule type" value="Genomic_DNA"/>
</dbReference>
<sequence length="162" mass="17545">MVFRRASELSDLLLTLSRFKYPADTTALEHGARLAGCLDDDESLLEVVHARRSFGATVACGLVLTGRRLIFMPETRHLGEVRKILPGSGGAFELPLSEVTAVRAAGQPKETDWLEDLFTHQSSHAGLVISARDLDDLHFGSVVPVDGPTKLVARLRSMGIPG</sequence>
<gene>
    <name evidence="1" type="ORF">BCF44_1188</name>
</gene>